<dbReference type="GO" id="GO:0005886">
    <property type="term" value="C:plasma membrane"/>
    <property type="evidence" value="ECO:0007669"/>
    <property type="project" value="UniProtKB-SubCell"/>
</dbReference>
<name>A0A1T2KYD9_9GAMM</name>
<evidence type="ECO:0000256" key="2">
    <source>
        <dbReference type="ARBA" id="ARBA00022475"/>
    </source>
</evidence>
<feature type="domain" description="Cytochrome c" evidence="10">
    <location>
        <begin position="175"/>
        <end position="286"/>
    </location>
</feature>
<gene>
    <name evidence="11" type="ORF">BOW51_00445</name>
</gene>
<dbReference type="PIRSF" id="PIRSF000018">
    <property type="entry name" value="Mb_ADH_cyt_c"/>
    <property type="match status" value="1"/>
</dbReference>
<dbReference type="Gene3D" id="1.10.760.10">
    <property type="entry name" value="Cytochrome c-like domain"/>
    <property type="match status" value="1"/>
</dbReference>
<dbReference type="SUPFAM" id="SSF46626">
    <property type="entry name" value="Cytochrome c"/>
    <property type="match status" value="2"/>
</dbReference>
<keyword evidence="5" id="KW-0732">Signal</keyword>
<dbReference type="InterPro" id="IPR036909">
    <property type="entry name" value="Cyt_c-like_dom_sf"/>
</dbReference>
<dbReference type="PANTHER" id="PTHR35008">
    <property type="entry name" value="BLL4482 PROTEIN-RELATED"/>
    <property type="match status" value="1"/>
</dbReference>
<keyword evidence="12" id="KW-1185">Reference proteome</keyword>
<evidence type="ECO:0000256" key="1">
    <source>
        <dbReference type="ARBA" id="ARBA00004236"/>
    </source>
</evidence>
<dbReference type="GO" id="GO:0009055">
    <property type="term" value="F:electron transfer activity"/>
    <property type="evidence" value="ECO:0007669"/>
    <property type="project" value="InterPro"/>
</dbReference>
<reference evidence="11 12" key="1">
    <citation type="submission" date="2016-11" db="EMBL/GenBank/DDBJ databases">
        <title>Mixed transmission modes and dynamic genome evolution in an obligate animal-bacterial symbiosis.</title>
        <authorList>
            <person name="Russell S.L."/>
            <person name="Corbett-Detig R.B."/>
            <person name="Cavanaugh C.M."/>
        </authorList>
    </citation>
    <scope>NUCLEOTIDE SEQUENCE [LARGE SCALE GENOMIC DNA]</scope>
    <source>
        <strain evidence="11">Se-Cadez</strain>
    </source>
</reference>
<dbReference type="GO" id="GO:0016614">
    <property type="term" value="F:oxidoreductase activity, acting on CH-OH group of donors"/>
    <property type="evidence" value="ECO:0007669"/>
    <property type="project" value="InterPro"/>
</dbReference>
<evidence type="ECO:0000256" key="9">
    <source>
        <dbReference type="PROSITE-ProRule" id="PRU00433"/>
    </source>
</evidence>
<evidence type="ECO:0000259" key="10">
    <source>
        <dbReference type="PROSITE" id="PS51007"/>
    </source>
</evidence>
<dbReference type="RefSeq" id="WP_078485566.1">
    <property type="nucleotide sequence ID" value="NZ_MPRJ01000002.1"/>
</dbReference>
<keyword evidence="8" id="KW-0472">Membrane</keyword>
<feature type="domain" description="Cytochrome c" evidence="10">
    <location>
        <begin position="28"/>
        <end position="133"/>
    </location>
</feature>
<evidence type="ECO:0000256" key="3">
    <source>
        <dbReference type="ARBA" id="ARBA00022617"/>
    </source>
</evidence>
<sequence length="307" mass="34405">MAVNWGKIGVFFGFAALSLAIQADQKADQVQNGAYIAKIAGCVTCHTDSENNGQPLSGDRELKSRFGTFYSPNITPDPETGIGNWSNEDFLRALQHGISPKNEHYYPAFPYTSFTRMNREDMLSIKAYLDSLPPVKKGQRQHILSWPARNRDLLGFWKRNSFQPGTMRENPMMSPEWNRGAYLVEAVLHCGECHTPRYSAGDPMRHRHLAGTYHGAKNEHVPNISSHRRDGIGSWTKSQVIAFLASGMTPKMQPITGSMAEVVRDSTSKLTAEDMVAIAEYLATVPAIPSFERLQHPRGLWWQEPSN</sequence>
<dbReference type="Proteomes" id="UP000190896">
    <property type="component" value="Unassembled WGS sequence"/>
</dbReference>
<keyword evidence="3 9" id="KW-0349">Heme</keyword>
<dbReference type="AlphaFoldDB" id="A0A1T2KYD9"/>
<accession>A0A1T2KYD9</accession>
<comment type="subcellular location">
    <subcellularLocation>
        <location evidence="1">Cell membrane</location>
    </subcellularLocation>
</comment>
<keyword evidence="2" id="KW-1003">Cell membrane</keyword>
<evidence type="ECO:0000256" key="5">
    <source>
        <dbReference type="ARBA" id="ARBA00022729"/>
    </source>
</evidence>
<evidence type="ECO:0000313" key="12">
    <source>
        <dbReference type="Proteomes" id="UP000190896"/>
    </source>
</evidence>
<dbReference type="EMBL" id="MPRJ01000002">
    <property type="protein sequence ID" value="OOZ37770.1"/>
    <property type="molecule type" value="Genomic_DNA"/>
</dbReference>
<organism evidence="11 12">
    <name type="scientific">Solemya velesiana gill symbiont</name>
    <dbReference type="NCBI Taxonomy" id="1918948"/>
    <lineage>
        <taxon>Bacteria</taxon>
        <taxon>Pseudomonadati</taxon>
        <taxon>Pseudomonadota</taxon>
        <taxon>Gammaproteobacteria</taxon>
        <taxon>sulfur-oxidizing symbionts</taxon>
    </lineage>
</organism>
<dbReference type="InterPro" id="IPR009056">
    <property type="entry name" value="Cyt_c-like_dom"/>
</dbReference>
<evidence type="ECO:0000256" key="8">
    <source>
        <dbReference type="ARBA" id="ARBA00023136"/>
    </source>
</evidence>
<dbReference type="PROSITE" id="PS51007">
    <property type="entry name" value="CYTC"/>
    <property type="match status" value="2"/>
</dbReference>
<dbReference type="InterPro" id="IPR014353">
    <property type="entry name" value="Membr-bd_ADH_cyt_c"/>
</dbReference>
<dbReference type="GO" id="GO:0005506">
    <property type="term" value="F:iron ion binding"/>
    <property type="evidence" value="ECO:0007669"/>
    <property type="project" value="InterPro"/>
</dbReference>
<evidence type="ECO:0000256" key="7">
    <source>
        <dbReference type="ARBA" id="ARBA00023004"/>
    </source>
</evidence>
<keyword evidence="4 9" id="KW-0479">Metal-binding</keyword>
<keyword evidence="7 9" id="KW-0408">Iron</keyword>
<evidence type="ECO:0000313" key="11">
    <source>
        <dbReference type="EMBL" id="OOZ37770.1"/>
    </source>
</evidence>
<protein>
    <recommendedName>
        <fullName evidence="10">Cytochrome c domain-containing protein</fullName>
    </recommendedName>
</protein>
<comment type="caution">
    <text evidence="11">The sequence shown here is derived from an EMBL/GenBank/DDBJ whole genome shotgun (WGS) entry which is preliminary data.</text>
</comment>
<evidence type="ECO:0000256" key="6">
    <source>
        <dbReference type="ARBA" id="ARBA00022737"/>
    </source>
</evidence>
<dbReference type="OrthoDB" id="9811281at2"/>
<dbReference type="InterPro" id="IPR051459">
    <property type="entry name" value="Cytochrome_c-type_DH"/>
</dbReference>
<proteinExistence type="predicted"/>
<dbReference type="GO" id="GO:0020037">
    <property type="term" value="F:heme binding"/>
    <property type="evidence" value="ECO:0007669"/>
    <property type="project" value="InterPro"/>
</dbReference>
<dbReference type="Pfam" id="PF00034">
    <property type="entry name" value="Cytochrom_C"/>
    <property type="match status" value="1"/>
</dbReference>
<keyword evidence="6" id="KW-0677">Repeat</keyword>
<evidence type="ECO:0000256" key="4">
    <source>
        <dbReference type="ARBA" id="ARBA00022723"/>
    </source>
</evidence>
<dbReference type="PANTHER" id="PTHR35008:SF8">
    <property type="entry name" value="ALCOHOL DEHYDROGENASE CYTOCHROME C SUBUNIT"/>
    <property type="match status" value="1"/>
</dbReference>